<name>A0ABT1WAP3_9PROT</name>
<dbReference type="Gene3D" id="1.10.3720.10">
    <property type="entry name" value="MetI-like"/>
    <property type="match status" value="1"/>
</dbReference>
<sequence>MTGWVCLPLSALLAGLVTAAVARSGVRVSAFGRTVLVALLLPGLFLTLRPDWFGVRSGPALIVCRVLGTLPLLALPALWSLGRMPKGQVRAARGLGAGAGAQFRLLWWPQMGPACLAGLLLAGGTDAAALLRTRHHTVSALSAPSPAP</sequence>
<protein>
    <recommendedName>
        <fullName evidence="8">ABC transmembrane type-1 domain-containing protein</fullName>
    </recommendedName>
</protein>
<organism evidence="6 7">
    <name type="scientific">Endosaccharibacter trunci</name>
    <dbReference type="NCBI Taxonomy" id="2812733"/>
    <lineage>
        <taxon>Bacteria</taxon>
        <taxon>Pseudomonadati</taxon>
        <taxon>Pseudomonadota</taxon>
        <taxon>Alphaproteobacteria</taxon>
        <taxon>Acetobacterales</taxon>
        <taxon>Acetobacteraceae</taxon>
        <taxon>Endosaccharibacter</taxon>
    </lineage>
</organism>
<proteinExistence type="predicted"/>
<evidence type="ECO:0008006" key="8">
    <source>
        <dbReference type="Google" id="ProtNLM"/>
    </source>
</evidence>
<keyword evidence="3 5" id="KW-1133">Transmembrane helix</keyword>
<dbReference type="Proteomes" id="UP001524587">
    <property type="component" value="Unassembled WGS sequence"/>
</dbReference>
<keyword evidence="2 5" id="KW-0812">Transmembrane</keyword>
<evidence type="ECO:0000256" key="1">
    <source>
        <dbReference type="ARBA" id="ARBA00004141"/>
    </source>
</evidence>
<gene>
    <name evidence="6" type="ORF">NFI95_16015</name>
</gene>
<comment type="subcellular location">
    <subcellularLocation>
        <location evidence="1">Membrane</location>
        <topology evidence="1">Multi-pass membrane protein</topology>
    </subcellularLocation>
</comment>
<dbReference type="SUPFAM" id="SSF161098">
    <property type="entry name" value="MetI-like"/>
    <property type="match status" value="1"/>
</dbReference>
<accession>A0ABT1WAP3</accession>
<feature type="transmembrane region" description="Helical" evidence="5">
    <location>
        <begin position="60"/>
        <end position="79"/>
    </location>
</feature>
<evidence type="ECO:0000313" key="7">
    <source>
        <dbReference type="Proteomes" id="UP001524587"/>
    </source>
</evidence>
<evidence type="ECO:0000313" key="6">
    <source>
        <dbReference type="EMBL" id="MCQ8279949.1"/>
    </source>
</evidence>
<evidence type="ECO:0000256" key="4">
    <source>
        <dbReference type="ARBA" id="ARBA00023136"/>
    </source>
</evidence>
<keyword evidence="7" id="KW-1185">Reference proteome</keyword>
<feature type="transmembrane region" description="Helical" evidence="5">
    <location>
        <begin position="29"/>
        <end position="48"/>
    </location>
</feature>
<reference evidence="6 7" key="1">
    <citation type="submission" date="2022-06" db="EMBL/GenBank/DDBJ databases">
        <title>Endosaccharibacter gen. nov., sp. nov., endophytic bacteria isolated from sugarcane.</title>
        <authorList>
            <person name="Pitiwittayakul N."/>
            <person name="Yukphan P."/>
            <person name="Charoenyingcharoen P."/>
            <person name="Tanasupawat S."/>
        </authorList>
    </citation>
    <scope>NUCLEOTIDE SEQUENCE [LARGE SCALE GENOMIC DNA]</scope>
    <source>
        <strain evidence="6 7">KSS8</strain>
    </source>
</reference>
<keyword evidence="4 5" id="KW-0472">Membrane</keyword>
<comment type="caution">
    <text evidence="6">The sequence shown here is derived from an EMBL/GenBank/DDBJ whole genome shotgun (WGS) entry which is preliminary data.</text>
</comment>
<evidence type="ECO:0000256" key="5">
    <source>
        <dbReference type="SAM" id="Phobius"/>
    </source>
</evidence>
<evidence type="ECO:0000256" key="3">
    <source>
        <dbReference type="ARBA" id="ARBA00022989"/>
    </source>
</evidence>
<dbReference type="InterPro" id="IPR035906">
    <property type="entry name" value="MetI-like_sf"/>
</dbReference>
<dbReference type="EMBL" id="JAMSKV010000018">
    <property type="protein sequence ID" value="MCQ8279949.1"/>
    <property type="molecule type" value="Genomic_DNA"/>
</dbReference>
<evidence type="ECO:0000256" key="2">
    <source>
        <dbReference type="ARBA" id="ARBA00022692"/>
    </source>
</evidence>
<dbReference type="RefSeq" id="WP_422865437.1">
    <property type="nucleotide sequence ID" value="NZ_JAMSKV010000018.1"/>
</dbReference>